<evidence type="ECO:0000313" key="4">
    <source>
        <dbReference type="Proteomes" id="UP000294830"/>
    </source>
</evidence>
<keyword evidence="1" id="KW-0732">Signal</keyword>
<dbReference type="InterPro" id="IPR021255">
    <property type="entry name" value="DUF2807"/>
</dbReference>
<dbReference type="OrthoDB" id="1047698at2"/>
<evidence type="ECO:0000313" key="3">
    <source>
        <dbReference type="EMBL" id="TCN70746.1"/>
    </source>
</evidence>
<accession>A0A4R2ESX2</accession>
<evidence type="ECO:0000259" key="2">
    <source>
        <dbReference type="Pfam" id="PF10988"/>
    </source>
</evidence>
<dbReference type="Gene3D" id="2.160.20.120">
    <property type="match status" value="2"/>
</dbReference>
<keyword evidence="4" id="KW-1185">Reference proteome</keyword>
<dbReference type="PROSITE" id="PS51257">
    <property type="entry name" value="PROKAR_LIPOPROTEIN"/>
    <property type="match status" value="1"/>
</dbReference>
<proteinExistence type="predicted"/>
<reference evidence="3 4" key="1">
    <citation type="submission" date="2019-03" db="EMBL/GenBank/DDBJ databases">
        <title>Genomic Encyclopedia of Archaeal and Bacterial Type Strains, Phase II (KMG-II): from individual species to whole genera.</title>
        <authorList>
            <person name="Goeker M."/>
        </authorList>
    </citation>
    <scope>NUCLEOTIDE SEQUENCE [LARGE SCALE GENOMIC DNA]</scope>
    <source>
        <strain evidence="3 4">RL-C</strain>
    </source>
</reference>
<dbReference type="Pfam" id="PF10988">
    <property type="entry name" value="DUF2807"/>
    <property type="match status" value="1"/>
</dbReference>
<organism evidence="3 4">
    <name type="scientific">Acetobacteroides hydrogenigenes</name>
    <dbReference type="NCBI Taxonomy" id="979970"/>
    <lineage>
        <taxon>Bacteria</taxon>
        <taxon>Pseudomonadati</taxon>
        <taxon>Bacteroidota</taxon>
        <taxon>Bacteroidia</taxon>
        <taxon>Bacteroidales</taxon>
        <taxon>Rikenellaceae</taxon>
        <taxon>Acetobacteroides</taxon>
    </lineage>
</organism>
<gene>
    <name evidence="3" type="ORF">CLV25_103270</name>
</gene>
<feature type="domain" description="Putative auto-transporter adhesin head GIN" evidence="2">
    <location>
        <begin position="126"/>
        <end position="198"/>
    </location>
</feature>
<evidence type="ECO:0000256" key="1">
    <source>
        <dbReference type="SAM" id="SignalP"/>
    </source>
</evidence>
<comment type="caution">
    <text evidence="3">The sequence shown here is derived from an EMBL/GenBank/DDBJ whole genome shotgun (WGS) entry which is preliminary data.</text>
</comment>
<feature type="chain" id="PRO_5020607353" evidence="1">
    <location>
        <begin position="30"/>
        <end position="215"/>
    </location>
</feature>
<sequence length="215" mass="22648">MKTTLSSLHFFIASMVLVGSLLCSCNVNVSNDGSNGKKVEGTGDLVEKTIALEKFTMLNVEGQADIKVSYGPEQIVKVKAQENILELLDFSVNAEKLTIGTKNNYSITHSKGIFIEIVTPNAITDYDISGAGEVVVAGKPQKNLNIKIAGAAEFNTYSLDVDDVDIEIAGAADCGVMAIKTLNVSIAGTGSVEYKGNPTVTKSIAGIGSVKKRGE</sequence>
<dbReference type="AlphaFoldDB" id="A0A4R2ESX2"/>
<dbReference type="RefSeq" id="WP_131838600.1">
    <property type="nucleotide sequence ID" value="NZ_SLWB01000003.1"/>
</dbReference>
<name>A0A4R2ESX2_9BACT</name>
<dbReference type="EMBL" id="SLWB01000003">
    <property type="protein sequence ID" value="TCN70746.1"/>
    <property type="molecule type" value="Genomic_DNA"/>
</dbReference>
<protein>
    <submittedName>
        <fullName evidence="3">Putative autotransporter adhesin-like protein</fullName>
    </submittedName>
</protein>
<dbReference type="Proteomes" id="UP000294830">
    <property type="component" value="Unassembled WGS sequence"/>
</dbReference>
<feature type="signal peptide" evidence="1">
    <location>
        <begin position="1"/>
        <end position="29"/>
    </location>
</feature>